<dbReference type="InterPro" id="IPR040324">
    <property type="entry name" value="WDR44/Dgr2"/>
</dbReference>
<name>A0A6G1S8N3_9ACAR</name>
<dbReference type="Pfam" id="PF00400">
    <property type="entry name" value="WD40"/>
    <property type="match status" value="4"/>
</dbReference>
<dbReference type="SMART" id="SM00320">
    <property type="entry name" value="WD40"/>
    <property type="match status" value="6"/>
</dbReference>
<dbReference type="PROSITE" id="PS50082">
    <property type="entry name" value="WD_REPEATS_2"/>
    <property type="match status" value="2"/>
</dbReference>
<keyword evidence="2 4" id="KW-0853">WD repeat</keyword>
<feature type="compositionally biased region" description="Low complexity" evidence="5">
    <location>
        <begin position="106"/>
        <end position="127"/>
    </location>
</feature>
<dbReference type="PROSITE" id="PS50294">
    <property type="entry name" value="WD_REPEATS_REGION"/>
    <property type="match status" value="2"/>
</dbReference>
<feature type="repeat" description="WD" evidence="4">
    <location>
        <begin position="173"/>
        <end position="213"/>
    </location>
</feature>
<gene>
    <name evidence="6" type="primary">wdr44</name>
    <name evidence="6" type="ORF">g.13666</name>
</gene>
<sequence length="451" mass="51207">MVMTTPTTTTNVEYSTYSKFYQLNRHKSEQAEFENVKLYKEICDTKEAIWCMKWSSCGQLLAAAGGDHMIRIYCCPKAWKYFSQLRIKASGQHISPTPSKERDNQSSTNLGGSGKSSSNNEQQSSSNTDGITRSKSTNETNQQSNSNIKRSTSFLSNEDTSISEDPLLLFSIYQGHTADILDVAWSRNHFLLSSSMDKTVRLWHITRLECLCTFFHADFVSTAQFHPHDDRYFVSGSLDGKLRLWSIPDKKVTMWNEVMSLPLKDNEQPTHGLITASAFVQNGKFAVIGTYDGRIIFYSTEQLKFFTQLHVGKHHEKIKITGIESVDDTKILVTTNDSRIRLYDLRDLSLVCKYKGCTNISSQIRATVSPDNKYIVCGSENSSFYIWPMYETSSQRKDRNYAWECLRLTSGTDVNIITATNFAPIPQLIVPQSKYVIVVADLHGTIRILNK</sequence>
<protein>
    <recommendedName>
        <fullName evidence="1">WD repeat-containing protein 44</fullName>
    </recommendedName>
</protein>
<keyword evidence="3" id="KW-0677">Repeat</keyword>
<dbReference type="InterPro" id="IPR015943">
    <property type="entry name" value="WD40/YVTN_repeat-like_dom_sf"/>
</dbReference>
<dbReference type="InterPro" id="IPR001680">
    <property type="entry name" value="WD40_rpt"/>
</dbReference>
<dbReference type="PANTHER" id="PTHR14221">
    <property type="entry name" value="WD REPEAT DOMAIN 44"/>
    <property type="match status" value="1"/>
</dbReference>
<dbReference type="EMBL" id="GGYP01001519">
    <property type="protein sequence ID" value="MDE46290.1"/>
    <property type="molecule type" value="Transcribed_RNA"/>
</dbReference>
<reference evidence="6" key="1">
    <citation type="submission" date="2018-10" db="EMBL/GenBank/DDBJ databases">
        <title>Transcriptome assembly of Aceria tosichella (Wheat curl mite) Type 2.</title>
        <authorList>
            <person name="Scully E.D."/>
            <person name="Geib S.M."/>
            <person name="Palmer N.A."/>
            <person name="Gupta A.K."/>
            <person name="Sarath G."/>
            <person name="Tatineni S."/>
        </authorList>
    </citation>
    <scope>NUCLEOTIDE SEQUENCE</scope>
    <source>
        <strain evidence="6">LincolnNE</strain>
    </source>
</reference>
<dbReference type="PANTHER" id="PTHR14221:SF0">
    <property type="entry name" value="WD REPEAT-CONTAINING PROTEIN 44"/>
    <property type="match status" value="1"/>
</dbReference>
<feature type="compositionally biased region" description="Low complexity" evidence="5">
    <location>
        <begin position="134"/>
        <end position="147"/>
    </location>
</feature>
<evidence type="ECO:0000256" key="3">
    <source>
        <dbReference type="ARBA" id="ARBA00022737"/>
    </source>
</evidence>
<evidence type="ECO:0000256" key="5">
    <source>
        <dbReference type="SAM" id="MobiDB-lite"/>
    </source>
</evidence>
<feature type="region of interest" description="Disordered" evidence="5">
    <location>
        <begin position="92"/>
        <end position="150"/>
    </location>
</feature>
<dbReference type="SUPFAM" id="SSF50978">
    <property type="entry name" value="WD40 repeat-like"/>
    <property type="match status" value="1"/>
</dbReference>
<evidence type="ECO:0000256" key="4">
    <source>
        <dbReference type="PROSITE-ProRule" id="PRU00221"/>
    </source>
</evidence>
<dbReference type="InterPro" id="IPR036322">
    <property type="entry name" value="WD40_repeat_dom_sf"/>
</dbReference>
<feature type="repeat" description="WD" evidence="4">
    <location>
        <begin position="213"/>
        <end position="247"/>
    </location>
</feature>
<evidence type="ECO:0000256" key="1">
    <source>
        <dbReference type="ARBA" id="ARBA00021207"/>
    </source>
</evidence>
<proteinExistence type="predicted"/>
<dbReference type="Gene3D" id="2.130.10.10">
    <property type="entry name" value="YVTN repeat-like/Quinoprotein amine dehydrogenase"/>
    <property type="match status" value="1"/>
</dbReference>
<accession>A0A6G1S8N3</accession>
<evidence type="ECO:0000256" key="2">
    <source>
        <dbReference type="ARBA" id="ARBA00022574"/>
    </source>
</evidence>
<organism evidence="6">
    <name type="scientific">Aceria tosichella</name>
    <name type="common">wheat curl mite</name>
    <dbReference type="NCBI Taxonomy" id="561515"/>
    <lineage>
        <taxon>Eukaryota</taxon>
        <taxon>Metazoa</taxon>
        <taxon>Ecdysozoa</taxon>
        <taxon>Arthropoda</taxon>
        <taxon>Chelicerata</taxon>
        <taxon>Arachnida</taxon>
        <taxon>Acari</taxon>
        <taxon>Acariformes</taxon>
        <taxon>Trombidiformes</taxon>
        <taxon>Prostigmata</taxon>
        <taxon>Eupodina</taxon>
        <taxon>Eriophyoidea</taxon>
        <taxon>Eriophyidae</taxon>
        <taxon>Eriophyinae</taxon>
        <taxon>Aceriini</taxon>
        <taxon>Aceria</taxon>
    </lineage>
</organism>
<dbReference type="AlphaFoldDB" id="A0A6G1S8N3"/>
<evidence type="ECO:0000313" key="6">
    <source>
        <dbReference type="EMBL" id="MDE46290.1"/>
    </source>
</evidence>